<organism evidence="2 3">
    <name type="scientific">Gadus morhua</name>
    <name type="common">Atlantic cod</name>
    <dbReference type="NCBI Taxonomy" id="8049"/>
    <lineage>
        <taxon>Eukaryota</taxon>
        <taxon>Metazoa</taxon>
        <taxon>Chordata</taxon>
        <taxon>Craniata</taxon>
        <taxon>Vertebrata</taxon>
        <taxon>Euteleostomi</taxon>
        <taxon>Actinopterygii</taxon>
        <taxon>Neopterygii</taxon>
        <taxon>Teleostei</taxon>
        <taxon>Neoteleostei</taxon>
        <taxon>Acanthomorphata</taxon>
        <taxon>Zeiogadaria</taxon>
        <taxon>Gadariae</taxon>
        <taxon>Gadiformes</taxon>
        <taxon>Gadoidei</taxon>
        <taxon>Gadidae</taxon>
        <taxon>Gadus</taxon>
    </lineage>
</organism>
<dbReference type="OMA" id="TIANHDK"/>
<dbReference type="InterPro" id="IPR006580">
    <property type="entry name" value="Znf_TTF"/>
</dbReference>
<dbReference type="InterPro" id="IPR012337">
    <property type="entry name" value="RNaseH-like_sf"/>
</dbReference>
<dbReference type="PANTHER" id="PTHR45749:SF37">
    <property type="entry name" value="OS05G0311600 PROTEIN"/>
    <property type="match status" value="1"/>
</dbReference>
<reference evidence="2" key="1">
    <citation type="submission" date="2025-08" db="UniProtKB">
        <authorList>
            <consortium name="Ensembl"/>
        </authorList>
    </citation>
    <scope>IDENTIFICATION</scope>
</reference>
<dbReference type="PANTHER" id="PTHR45749">
    <property type="match status" value="1"/>
</dbReference>
<dbReference type="GeneTree" id="ENSGT00940000164001"/>
<feature type="domain" description="TTF-type" evidence="1">
    <location>
        <begin position="34"/>
        <end position="123"/>
    </location>
</feature>
<dbReference type="SUPFAM" id="SSF53098">
    <property type="entry name" value="Ribonuclease H-like"/>
    <property type="match status" value="1"/>
</dbReference>
<dbReference type="Pfam" id="PF14291">
    <property type="entry name" value="DUF4371"/>
    <property type="match status" value="1"/>
</dbReference>
<sequence>MFTVHLSTDISKSKNDAPVQPNLNIFPTTLMGDRRRCFRQNWYTLHPWLEYSAIMDSTYCYACRHFSTPKAPDTVFVSTPGFRNWKNATMRKAGFSVHAKSERHKCAMIAWRDYQSAVKNDATLADILNKEHTKQVQENRAYIKTIGEVLLLTATQNIAQRGHDESEESNNKGNFREILSTVANHDPLVKRRLTSINNAKYTSKIIQNEVLGCLAEMVRSEIIEEVKNSEVFSIMADETKDVSKSEQISFTLRYYYNGAIKESFLHFESAERLDAASLTGKIVNLLESYGLNYKNNLVGQAYDGAAVMSGKHSGVQARIKEQAKFAFYIHCSAHCLNLVLVDVVKNVPETEEFFSLLQSLYIFTSGSYVHPKWLSLQKEMYGKTRELQRLSDTRWACRFLALRNIMDTLPALKRLLQQIAQERHGERTVEARGLLPQIDLQFVVHLVTLSKLFGETKLLSDMLQSQTVDLARAADLVNALVQTLKDHRQESFFDKLWDEALTICEHCDSAPSVAKRQTMLSTRLSGYCTLSTVGQREVERDKAMFCTSFFYPVIDSMLKELNRRFSNTNCELMTSIGKARQLYLCSTFHTQGRLKVLHI</sequence>
<reference evidence="2" key="2">
    <citation type="submission" date="2025-09" db="UniProtKB">
        <authorList>
            <consortium name="Ensembl"/>
        </authorList>
    </citation>
    <scope>IDENTIFICATION</scope>
</reference>
<dbReference type="InterPro" id="IPR025398">
    <property type="entry name" value="DUF4371"/>
</dbReference>
<accession>A0A8C5BSM0</accession>
<dbReference type="AlphaFoldDB" id="A0A8C5BSM0"/>
<dbReference type="Proteomes" id="UP000694546">
    <property type="component" value="Chromosome 4"/>
</dbReference>
<proteinExistence type="predicted"/>
<evidence type="ECO:0000259" key="1">
    <source>
        <dbReference type="SMART" id="SM00597"/>
    </source>
</evidence>
<name>A0A8C5BSM0_GADMO</name>
<dbReference type="Ensembl" id="ENSGMOT00000060065.1">
    <property type="protein sequence ID" value="ENSGMOP00000050522.1"/>
    <property type="gene ID" value="ENSGMOG00000035891.1"/>
</dbReference>
<keyword evidence="3" id="KW-1185">Reference proteome</keyword>
<protein>
    <recommendedName>
        <fullName evidence="1">TTF-type domain-containing protein</fullName>
    </recommendedName>
</protein>
<evidence type="ECO:0000313" key="2">
    <source>
        <dbReference type="Ensembl" id="ENSGMOP00000050522.1"/>
    </source>
</evidence>
<dbReference type="SMART" id="SM00597">
    <property type="entry name" value="ZnF_TTF"/>
    <property type="match status" value="1"/>
</dbReference>
<evidence type="ECO:0000313" key="3">
    <source>
        <dbReference type="Proteomes" id="UP000694546"/>
    </source>
</evidence>